<comment type="catalytic activity">
    <reaction evidence="1 12">
        <text>4 hydroquinone + O2 = 4 benzosemiquinone + 2 H2O</text>
        <dbReference type="Rhea" id="RHEA:11276"/>
        <dbReference type="ChEBI" id="CHEBI:15377"/>
        <dbReference type="ChEBI" id="CHEBI:15379"/>
        <dbReference type="ChEBI" id="CHEBI:17594"/>
        <dbReference type="ChEBI" id="CHEBI:17977"/>
        <dbReference type="EC" id="1.10.3.2"/>
    </reaction>
</comment>
<keyword evidence="11 12" id="KW-0439">Lignin degradation</keyword>
<dbReference type="Gene3D" id="2.60.40.420">
    <property type="entry name" value="Cupredoxins - blue copper proteins"/>
    <property type="match status" value="3"/>
</dbReference>
<comment type="cofactor">
    <cofactor evidence="12">
        <name>Cu cation</name>
        <dbReference type="ChEBI" id="CHEBI:23378"/>
    </cofactor>
    <text evidence="12">Binds 4 Cu cations per monomer.</text>
</comment>
<evidence type="ECO:0000259" key="14">
    <source>
        <dbReference type="Pfam" id="PF07731"/>
    </source>
</evidence>
<keyword evidence="9 12" id="KW-0560">Oxidoreductase</keyword>
<dbReference type="InterPro" id="IPR017761">
    <property type="entry name" value="Laccase"/>
</dbReference>
<evidence type="ECO:0000313" key="17">
    <source>
        <dbReference type="Proteomes" id="UP000824469"/>
    </source>
</evidence>
<keyword evidence="7 12" id="KW-0479">Metal-binding</keyword>
<dbReference type="PANTHER" id="PTHR11709:SF417">
    <property type="entry name" value="LACCASE-17"/>
    <property type="match status" value="1"/>
</dbReference>
<evidence type="ECO:0000256" key="3">
    <source>
        <dbReference type="ARBA" id="ARBA00010609"/>
    </source>
</evidence>
<keyword evidence="5 12" id="KW-0052">Apoplast</keyword>
<dbReference type="InterPro" id="IPR001117">
    <property type="entry name" value="Cu-oxidase_2nd"/>
</dbReference>
<dbReference type="CDD" id="cd13875">
    <property type="entry name" value="CuRO_2_LCC_plant"/>
    <property type="match status" value="1"/>
</dbReference>
<gene>
    <name evidence="16" type="ORF">KI387_031889</name>
</gene>
<dbReference type="InterPro" id="IPR045087">
    <property type="entry name" value="Cu-oxidase_fam"/>
</dbReference>
<evidence type="ECO:0000256" key="9">
    <source>
        <dbReference type="ARBA" id="ARBA00023002"/>
    </source>
</evidence>
<dbReference type="GO" id="GO:0052716">
    <property type="term" value="F:hydroquinone:oxygen oxidoreductase activity"/>
    <property type="evidence" value="ECO:0007669"/>
    <property type="project" value="UniProtKB-EC"/>
</dbReference>
<accession>A0AA38F4P1</accession>
<keyword evidence="10 12" id="KW-0186">Copper</keyword>
<dbReference type="EMBL" id="JAHRHJ020003813">
    <property type="protein sequence ID" value="KAH9287772.1"/>
    <property type="molecule type" value="Genomic_DNA"/>
</dbReference>
<dbReference type="PANTHER" id="PTHR11709">
    <property type="entry name" value="MULTI-COPPER OXIDASE"/>
    <property type="match status" value="1"/>
</dbReference>
<evidence type="ECO:0000313" key="16">
    <source>
        <dbReference type="EMBL" id="KAH9287772.1"/>
    </source>
</evidence>
<dbReference type="InterPro" id="IPR011707">
    <property type="entry name" value="Cu-oxidase-like_N"/>
</dbReference>
<dbReference type="AlphaFoldDB" id="A0AA38F4P1"/>
<evidence type="ECO:0000256" key="4">
    <source>
        <dbReference type="ARBA" id="ARBA00012297"/>
    </source>
</evidence>
<dbReference type="Pfam" id="PF07732">
    <property type="entry name" value="Cu-oxidase_3"/>
    <property type="match status" value="1"/>
</dbReference>
<keyword evidence="8 12" id="KW-0677">Repeat</keyword>
<dbReference type="InterPro" id="IPR034288">
    <property type="entry name" value="CuRO_1_LCC"/>
</dbReference>
<evidence type="ECO:0000259" key="13">
    <source>
        <dbReference type="Pfam" id="PF00394"/>
    </source>
</evidence>
<organism evidence="16 17">
    <name type="scientific">Taxus chinensis</name>
    <name type="common">Chinese yew</name>
    <name type="synonym">Taxus wallichiana var. chinensis</name>
    <dbReference type="NCBI Taxonomy" id="29808"/>
    <lineage>
        <taxon>Eukaryota</taxon>
        <taxon>Viridiplantae</taxon>
        <taxon>Streptophyta</taxon>
        <taxon>Embryophyta</taxon>
        <taxon>Tracheophyta</taxon>
        <taxon>Spermatophyta</taxon>
        <taxon>Pinopsida</taxon>
        <taxon>Pinidae</taxon>
        <taxon>Conifers II</taxon>
        <taxon>Cupressales</taxon>
        <taxon>Taxaceae</taxon>
        <taxon>Taxus</taxon>
    </lineage>
</organism>
<evidence type="ECO:0000256" key="6">
    <source>
        <dbReference type="ARBA" id="ARBA00022525"/>
    </source>
</evidence>
<comment type="subcellular location">
    <subcellularLocation>
        <location evidence="2 12">Secreted</location>
        <location evidence="2 12">Extracellular space</location>
        <location evidence="2 12">Apoplast</location>
    </subcellularLocation>
</comment>
<comment type="caution">
    <text evidence="16">The sequence shown here is derived from an EMBL/GenBank/DDBJ whole genome shotgun (WGS) entry which is preliminary data.</text>
</comment>
<dbReference type="CDD" id="cd13849">
    <property type="entry name" value="CuRO_1_LCC_plant"/>
    <property type="match status" value="1"/>
</dbReference>
<dbReference type="InterPro" id="IPR034285">
    <property type="entry name" value="CuRO_2_LCC"/>
</dbReference>
<evidence type="ECO:0000259" key="15">
    <source>
        <dbReference type="Pfam" id="PF07732"/>
    </source>
</evidence>
<feature type="domain" description="Plastocyanin-like" evidence="14">
    <location>
        <begin position="408"/>
        <end position="541"/>
    </location>
</feature>
<dbReference type="SUPFAM" id="SSF49503">
    <property type="entry name" value="Cupredoxins"/>
    <property type="match status" value="3"/>
</dbReference>
<keyword evidence="6 12" id="KW-0964">Secreted</keyword>
<dbReference type="InterPro" id="IPR011706">
    <property type="entry name" value="Cu-oxidase_C"/>
</dbReference>
<dbReference type="EC" id="1.10.3.2" evidence="4 12"/>
<evidence type="ECO:0000256" key="5">
    <source>
        <dbReference type="ARBA" id="ARBA00022523"/>
    </source>
</evidence>
<comment type="function">
    <text evidence="12">Lignin degradation and detoxification of lignin-derived products.</text>
</comment>
<evidence type="ECO:0000256" key="7">
    <source>
        <dbReference type="ARBA" id="ARBA00022723"/>
    </source>
</evidence>
<dbReference type="InterPro" id="IPR008972">
    <property type="entry name" value="Cupredoxin"/>
</dbReference>
<feature type="domain" description="Plastocyanin-like" evidence="13">
    <location>
        <begin position="158"/>
        <end position="308"/>
    </location>
</feature>
<dbReference type="GO" id="GO:0046274">
    <property type="term" value="P:lignin catabolic process"/>
    <property type="evidence" value="ECO:0007669"/>
    <property type="project" value="UniProtKB-KW"/>
</dbReference>
<keyword evidence="17" id="KW-1185">Reference proteome</keyword>
<dbReference type="NCBIfam" id="TIGR03389">
    <property type="entry name" value="laccase"/>
    <property type="match status" value="1"/>
</dbReference>
<dbReference type="Pfam" id="PF07731">
    <property type="entry name" value="Cu-oxidase_2"/>
    <property type="match status" value="1"/>
</dbReference>
<comment type="similarity">
    <text evidence="3 12">Belongs to the multicopper oxidase family.</text>
</comment>
<feature type="chain" id="PRO_5041489468" description="Laccase" evidence="12">
    <location>
        <begin position="24"/>
        <end position="558"/>
    </location>
</feature>
<dbReference type="InterPro" id="IPR034289">
    <property type="entry name" value="CuRO_3_LCC"/>
</dbReference>
<evidence type="ECO:0000256" key="10">
    <source>
        <dbReference type="ARBA" id="ARBA00023008"/>
    </source>
</evidence>
<reference evidence="16 17" key="1">
    <citation type="journal article" date="2021" name="Nat. Plants">
        <title>The Taxus genome provides insights into paclitaxel biosynthesis.</title>
        <authorList>
            <person name="Xiong X."/>
            <person name="Gou J."/>
            <person name="Liao Q."/>
            <person name="Li Y."/>
            <person name="Zhou Q."/>
            <person name="Bi G."/>
            <person name="Li C."/>
            <person name="Du R."/>
            <person name="Wang X."/>
            <person name="Sun T."/>
            <person name="Guo L."/>
            <person name="Liang H."/>
            <person name="Lu P."/>
            <person name="Wu Y."/>
            <person name="Zhang Z."/>
            <person name="Ro D.K."/>
            <person name="Shang Y."/>
            <person name="Huang S."/>
            <person name="Yan J."/>
        </authorList>
    </citation>
    <scope>NUCLEOTIDE SEQUENCE [LARGE SCALE GENOMIC DNA]</scope>
    <source>
        <strain evidence="16">Ta-2019</strain>
    </source>
</reference>
<evidence type="ECO:0000256" key="1">
    <source>
        <dbReference type="ARBA" id="ARBA00000349"/>
    </source>
</evidence>
<proteinExistence type="inferred from homology"/>
<feature type="signal peptide" evidence="12">
    <location>
        <begin position="1"/>
        <end position="23"/>
    </location>
</feature>
<dbReference type="GO" id="GO:0005507">
    <property type="term" value="F:copper ion binding"/>
    <property type="evidence" value="ECO:0007669"/>
    <property type="project" value="InterPro"/>
</dbReference>
<name>A0AA38F4P1_TAXCH</name>
<protein>
    <recommendedName>
        <fullName evidence="4 12">Laccase</fullName>
        <ecNumber evidence="4 12">1.10.3.2</ecNumber>
    </recommendedName>
    <alternativeName>
        <fullName evidence="12">Benzenediol:oxygen oxidoreductase</fullName>
    </alternativeName>
    <alternativeName>
        <fullName evidence="12">Diphenol oxidase</fullName>
    </alternativeName>
    <alternativeName>
        <fullName evidence="12">Urishiol oxidase</fullName>
    </alternativeName>
</protein>
<feature type="domain" description="Plastocyanin-like" evidence="15">
    <location>
        <begin position="33"/>
        <end position="145"/>
    </location>
</feature>
<evidence type="ECO:0000256" key="11">
    <source>
        <dbReference type="ARBA" id="ARBA00023185"/>
    </source>
</evidence>
<evidence type="ECO:0000256" key="12">
    <source>
        <dbReference type="RuleBase" id="RU361119"/>
    </source>
</evidence>
<keyword evidence="12" id="KW-0732">Signal</keyword>
<evidence type="ECO:0000256" key="2">
    <source>
        <dbReference type="ARBA" id="ARBA00004271"/>
    </source>
</evidence>
<dbReference type="Proteomes" id="UP000824469">
    <property type="component" value="Unassembled WGS sequence"/>
</dbReference>
<sequence>MAAGISFVALLSVFLITPWTASAALVHHKFIVGTEKVRRLCTEQEIVTVNGQFPGPTIYVHEGDNLVVQVENRAPYNLTIHWHGVKQVRSCWMDGPAYITQCPIITGNSFNYNFNITEQEGTLWWHAHISYLRATVHGALVIYPRIGNHYPFPKPHAEFPIILGEWWNANVEDVLSQALRIGGVPNESDAYTINSHPGDLFPCSANDTVRFLVKRGKTYLLRIVNAALNHPFFFKIAHHKLTVVAGDASYTKPYKTNVVLIYPGQTKDVLLKTSKRPGLYYMGARVYRGDPLGPFINITTTAILEYRGRIEKNNSVPVMPTFPPFNDTPTAFKFNNRLKSLRPSVPQSIDEEMLITQGFGVVSCPNKSCAGPNGGRPVGSFNNISFVEPHIALLQAYFYGIDGVFTTDFPDKPPLEFNYTGPNLPSLWEPELGTKVKVLKYNSSLQIVFQATSLITTDSHPIHIHGYDFHVVGQGFGNYDPQTDPANFNLADPQIINTVAVPTAGWAAIRFRADNPGVWFVHCHFESHSANGFNMVFLVEDGAGQLEILPPPPHLPKC</sequence>
<dbReference type="FunFam" id="2.60.40.420:FF:000062">
    <property type="entry name" value="Laccase"/>
    <property type="match status" value="1"/>
</dbReference>
<evidence type="ECO:0000256" key="8">
    <source>
        <dbReference type="ARBA" id="ARBA00022737"/>
    </source>
</evidence>
<dbReference type="CDD" id="cd13897">
    <property type="entry name" value="CuRO_3_LCC_plant"/>
    <property type="match status" value="1"/>
</dbReference>
<dbReference type="Pfam" id="PF00394">
    <property type="entry name" value="Cu-oxidase"/>
    <property type="match status" value="1"/>
</dbReference>
<dbReference type="OMA" id="FESHSAN"/>
<dbReference type="GO" id="GO:0048046">
    <property type="term" value="C:apoplast"/>
    <property type="evidence" value="ECO:0007669"/>
    <property type="project" value="UniProtKB-SubCell"/>
</dbReference>
<dbReference type="FunFam" id="2.60.40.420:FF:000049">
    <property type="entry name" value="Laccase"/>
    <property type="match status" value="1"/>
</dbReference>